<name>A0A367KAK0_RHIST</name>
<feature type="transmembrane region" description="Helical" evidence="1">
    <location>
        <begin position="155"/>
        <end position="172"/>
    </location>
</feature>
<comment type="caution">
    <text evidence="2">The sequence shown here is derived from an EMBL/GenBank/DDBJ whole genome shotgun (WGS) entry which is preliminary data.</text>
</comment>
<dbReference type="AlphaFoldDB" id="A0A367KAK0"/>
<evidence type="ECO:0000256" key="1">
    <source>
        <dbReference type="SAM" id="Phobius"/>
    </source>
</evidence>
<keyword evidence="1" id="KW-1133">Transmembrane helix</keyword>
<evidence type="ECO:0000313" key="2">
    <source>
        <dbReference type="EMBL" id="RCH99170.1"/>
    </source>
</evidence>
<dbReference type="EMBL" id="PJQM01001978">
    <property type="protein sequence ID" value="RCH99170.1"/>
    <property type="molecule type" value="Genomic_DNA"/>
</dbReference>
<feature type="transmembrane region" description="Helical" evidence="1">
    <location>
        <begin position="89"/>
        <end position="109"/>
    </location>
</feature>
<dbReference type="Proteomes" id="UP000253551">
    <property type="component" value="Unassembled WGS sequence"/>
</dbReference>
<gene>
    <name evidence="2" type="ORF">CU098_009928</name>
</gene>
<keyword evidence="1" id="KW-0812">Transmembrane</keyword>
<evidence type="ECO:0008006" key="4">
    <source>
        <dbReference type="Google" id="ProtNLM"/>
    </source>
</evidence>
<feature type="transmembrane region" description="Helical" evidence="1">
    <location>
        <begin position="12"/>
        <end position="33"/>
    </location>
</feature>
<protein>
    <recommendedName>
        <fullName evidence="4">MARVEL domain-containing protein</fullName>
    </recommendedName>
</protein>
<proteinExistence type="predicted"/>
<sequence>MQLSQSLIQIIHIWNTLVGTILFGLLIGVSSKIKTFITNGGEAAGYGNFQTFAYPATFVYMFIPTITATLFSSVLAFDSSSRYKAWRPSKTMQASIFFFTITLLIAALLPEIPGADVMTDGPAIECSWTNYMQWKIIFNNPIAYPWVTSMNDACSIFKTSIAFCWVLFIGWLTQSVCYMRATCCAKTYLEK</sequence>
<accession>A0A367KAK0</accession>
<organism evidence="2 3">
    <name type="scientific">Rhizopus stolonifer</name>
    <name type="common">Rhizopus nigricans</name>
    <dbReference type="NCBI Taxonomy" id="4846"/>
    <lineage>
        <taxon>Eukaryota</taxon>
        <taxon>Fungi</taxon>
        <taxon>Fungi incertae sedis</taxon>
        <taxon>Mucoromycota</taxon>
        <taxon>Mucoromycotina</taxon>
        <taxon>Mucoromycetes</taxon>
        <taxon>Mucorales</taxon>
        <taxon>Mucorineae</taxon>
        <taxon>Rhizopodaceae</taxon>
        <taxon>Rhizopus</taxon>
    </lineage>
</organism>
<keyword evidence="1" id="KW-0472">Membrane</keyword>
<keyword evidence="3" id="KW-1185">Reference proteome</keyword>
<reference evidence="2 3" key="1">
    <citation type="journal article" date="2018" name="G3 (Bethesda)">
        <title>Phylogenetic and Phylogenomic Definition of Rhizopus Species.</title>
        <authorList>
            <person name="Gryganskyi A.P."/>
            <person name="Golan J."/>
            <person name="Dolatabadi S."/>
            <person name="Mondo S."/>
            <person name="Robb S."/>
            <person name="Idnurm A."/>
            <person name="Muszewska A."/>
            <person name="Steczkiewicz K."/>
            <person name="Masonjones S."/>
            <person name="Liao H.L."/>
            <person name="Gajdeczka M.T."/>
            <person name="Anike F."/>
            <person name="Vuek A."/>
            <person name="Anishchenko I.M."/>
            <person name="Voigt K."/>
            <person name="de Hoog G.S."/>
            <person name="Smith M.E."/>
            <person name="Heitman J."/>
            <person name="Vilgalys R."/>
            <person name="Stajich J.E."/>
        </authorList>
    </citation>
    <scope>NUCLEOTIDE SEQUENCE [LARGE SCALE GENOMIC DNA]</scope>
    <source>
        <strain evidence="2 3">LSU 92-RS-03</strain>
    </source>
</reference>
<dbReference type="OrthoDB" id="2241330at2759"/>
<evidence type="ECO:0000313" key="3">
    <source>
        <dbReference type="Proteomes" id="UP000253551"/>
    </source>
</evidence>
<feature type="transmembrane region" description="Helical" evidence="1">
    <location>
        <begin position="53"/>
        <end position="77"/>
    </location>
</feature>